<evidence type="ECO:0000313" key="6">
    <source>
        <dbReference type="EMBL" id="URD98538.1"/>
    </source>
</evidence>
<protein>
    <submittedName>
        <fullName evidence="6">BTB POZ domain-containing protein</fullName>
    </submittedName>
</protein>
<proteinExistence type="predicted"/>
<dbReference type="EMBL" id="CP097506">
    <property type="protein sequence ID" value="URD98538.1"/>
    <property type="molecule type" value="Genomic_DNA"/>
</dbReference>
<gene>
    <name evidence="6" type="ORF">MUK42_30773</name>
</gene>
<comment type="pathway">
    <text evidence="2">Protein modification; protein ubiquitination.</text>
</comment>
<evidence type="ECO:0000256" key="1">
    <source>
        <dbReference type="ARBA" id="ARBA00002668"/>
    </source>
</evidence>
<evidence type="ECO:0000256" key="4">
    <source>
        <dbReference type="SAM" id="MobiDB-lite"/>
    </source>
</evidence>
<evidence type="ECO:0000313" key="7">
    <source>
        <dbReference type="Proteomes" id="UP001055439"/>
    </source>
</evidence>
<sequence length="512" mass="57008">MAGVAENLLKSGEVSAMIRQGFISSPGLSPTSSPPPASLGPASPSPPRPSFPSPKTSTLFEMMSQEGVPHRTYPPLRQPSGDQNRLRLQEKIAAILAREGPGDMELSVSSSDGFRVTVTAHRRVLAAGSRFFAEKLAGVGGRAGRPVAVEICECDDAEAYVEAVGLMYSGDPRRSLAGEDVDKVLGLLKVSVDIKFDDGILACLDYLEAIPWSEAEEEKVVSTLGKLQIQQVCEPIRGILQRVSVEPSTSANTDSIYLGVLDGVLQAKDKKARRDMKALIARLLREDLDQSNMHYNKLEISRETLYHLCHKCLDCLLQLLSEAANFGEGQGDRASLMGEVAREADNVQWLVDILINKRIADEFVALWADQSELSTWHSKIPCMYRFEISRITAQLCIAIGRGQILVSKDAKISLLRTWLEALYEDFSWMKRACRMFDKKLIEDGLSATILTLPMAEQQEILLRWFDCFLSKGDNCPNIQRAFEVWWRRAFFRQFTGDQDHLQPQIVVSDEQT</sequence>
<organism evidence="6 7">
    <name type="scientific">Musa troglodytarum</name>
    <name type="common">fe'i banana</name>
    <dbReference type="NCBI Taxonomy" id="320322"/>
    <lineage>
        <taxon>Eukaryota</taxon>
        <taxon>Viridiplantae</taxon>
        <taxon>Streptophyta</taxon>
        <taxon>Embryophyta</taxon>
        <taxon>Tracheophyta</taxon>
        <taxon>Spermatophyta</taxon>
        <taxon>Magnoliopsida</taxon>
        <taxon>Liliopsida</taxon>
        <taxon>Zingiberales</taxon>
        <taxon>Musaceae</taxon>
        <taxon>Musa</taxon>
    </lineage>
</organism>
<evidence type="ECO:0000256" key="3">
    <source>
        <dbReference type="ARBA" id="ARBA00022786"/>
    </source>
</evidence>
<evidence type="ECO:0000259" key="5">
    <source>
        <dbReference type="PROSITE" id="PS50097"/>
    </source>
</evidence>
<feature type="region of interest" description="Disordered" evidence="4">
    <location>
        <begin position="23"/>
        <end position="57"/>
    </location>
</feature>
<dbReference type="OrthoDB" id="2014231at2759"/>
<feature type="compositionally biased region" description="Pro residues" evidence="4">
    <location>
        <begin position="32"/>
        <end position="52"/>
    </location>
</feature>
<dbReference type="InterPro" id="IPR011333">
    <property type="entry name" value="SKP1/BTB/POZ_sf"/>
</dbReference>
<dbReference type="PANTHER" id="PTHR31060">
    <property type="entry name" value="OSJNBA0011J08.25 PROTEIN-RELATED"/>
    <property type="match status" value="1"/>
</dbReference>
<keyword evidence="7" id="KW-1185">Reference proteome</keyword>
<dbReference type="InterPro" id="IPR058039">
    <property type="entry name" value="At3g05675-like_ankyrin"/>
</dbReference>
<keyword evidence="3" id="KW-0833">Ubl conjugation pathway</keyword>
<dbReference type="PANTHER" id="PTHR31060:SF32">
    <property type="entry name" value="BTB_POZ DOMAIN PLANT PROTEIN"/>
    <property type="match status" value="1"/>
</dbReference>
<accession>A0A9E7FR92</accession>
<dbReference type="InterPro" id="IPR000210">
    <property type="entry name" value="BTB/POZ_dom"/>
</dbReference>
<dbReference type="Proteomes" id="UP001055439">
    <property type="component" value="Chromosome 4"/>
</dbReference>
<dbReference type="Pfam" id="PF25553">
    <property type="entry name" value="BTB-POZ_ANK-like"/>
    <property type="match status" value="1"/>
</dbReference>
<name>A0A9E7FR92_9LILI</name>
<reference evidence="6" key="1">
    <citation type="submission" date="2022-05" db="EMBL/GenBank/DDBJ databases">
        <title>The Musa troglodytarum L. genome provides insights into the mechanism of non-climacteric behaviour and enrichment of carotenoids.</title>
        <authorList>
            <person name="Wang J."/>
        </authorList>
    </citation>
    <scope>NUCLEOTIDE SEQUENCE</scope>
    <source>
        <tissue evidence="6">Leaf</tissue>
    </source>
</reference>
<dbReference type="Gene3D" id="3.30.710.10">
    <property type="entry name" value="Potassium Channel Kv1.1, Chain A"/>
    <property type="match status" value="1"/>
</dbReference>
<dbReference type="AlphaFoldDB" id="A0A9E7FR92"/>
<feature type="domain" description="BTB" evidence="5">
    <location>
        <begin position="102"/>
        <end position="171"/>
    </location>
</feature>
<dbReference type="InterPro" id="IPR038920">
    <property type="entry name" value="At3g05675-like"/>
</dbReference>
<evidence type="ECO:0000256" key="2">
    <source>
        <dbReference type="ARBA" id="ARBA00004906"/>
    </source>
</evidence>
<dbReference type="PROSITE" id="PS50097">
    <property type="entry name" value="BTB"/>
    <property type="match status" value="1"/>
</dbReference>
<comment type="function">
    <text evidence="1">May act as a substrate-specific adapter of an E3 ubiquitin-protein ligase complex (CUL3-RBX1-BTB) which mediates the ubiquitination and subsequent proteasomal degradation of target proteins.</text>
</comment>